<reference evidence="2" key="1">
    <citation type="submission" date="2022-04" db="EMBL/GenBank/DDBJ databases">
        <title>Carnegiea gigantea Genome sequencing and assembly v2.</title>
        <authorList>
            <person name="Copetti D."/>
            <person name="Sanderson M.J."/>
            <person name="Burquez A."/>
            <person name="Wojciechowski M.F."/>
        </authorList>
    </citation>
    <scope>NUCLEOTIDE SEQUENCE</scope>
    <source>
        <strain evidence="2">SGP5-SGP5p</strain>
        <tissue evidence="2">Aerial part</tissue>
    </source>
</reference>
<dbReference type="EMBL" id="JAKOGI010001361">
    <property type="protein sequence ID" value="KAJ8426029.1"/>
    <property type="molecule type" value="Genomic_DNA"/>
</dbReference>
<accession>A0A9Q1GV14</accession>
<proteinExistence type="predicted"/>
<dbReference type="PANTHER" id="PTHR31286">
    <property type="entry name" value="GLYCINE-RICH CELL WALL STRUCTURAL PROTEIN 1.8-LIKE"/>
    <property type="match status" value="1"/>
</dbReference>
<name>A0A9Q1GV14_9CARY</name>
<protein>
    <recommendedName>
        <fullName evidence="1">DUF4283 domain-containing protein</fullName>
    </recommendedName>
</protein>
<gene>
    <name evidence="2" type="ORF">Cgig2_021635</name>
</gene>
<dbReference type="OrthoDB" id="1939300at2759"/>
<dbReference type="AlphaFoldDB" id="A0A9Q1GV14"/>
<dbReference type="Pfam" id="PF14111">
    <property type="entry name" value="DUF4283"/>
    <property type="match status" value="1"/>
</dbReference>
<keyword evidence="3" id="KW-1185">Reference proteome</keyword>
<organism evidence="2 3">
    <name type="scientific">Carnegiea gigantea</name>
    <dbReference type="NCBI Taxonomy" id="171969"/>
    <lineage>
        <taxon>Eukaryota</taxon>
        <taxon>Viridiplantae</taxon>
        <taxon>Streptophyta</taxon>
        <taxon>Embryophyta</taxon>
        <taxon>Tracheophyta</taxon>
        <taxon>Spermatophyta</taxon>
        <taxon>Magnoliopsida</taxon>
        <taxon>eudicotyledons</taxon>
        <taxon>Gunneridae</taxon>
        <taxon>Pentapetalae</taxon>
        <taxon>Caryophyllales</taxon>
        <taxon>Cactineae</taxon>
        <taxon>Cactaceae</taxon>
        <taxon>Cactoideae</taxon>
        <taxon>Echinocereeae</taxon>
        <taxon>Carnegiea</taxon>
    </lineage>
</organism>
<dbReference type="InterPro" id="IPR025558">
    <property type="entry name" value="DUF4283"/>
</dbReference>
<dbReference type="InterPro" id="IPR040256">
    <property type="entry name" value="At4g02000-like"/>
</dbReference>
<feature type="domain" description="DUF4283" evidence="1">
    <location>
        <begin position="101"/>
        <end position="144"/>
    </location>
</feature>
<evidence type="ECO:0000313" key="3">
    <source>
        <dbReference type="Proteomes" id="UP001153076"/>
    </source>
</evidence>
<evidence type="ECO:0000259" key="1">
    <source>
        <dbReference type="Pfam" id="PF14111"/>
    </source>
</evidence>
<dbReference type="Proteomes" id="UP001153076">
    <property type="component" value="Unassembled WGS sequence"/>
</dbReference>
<evidence type="ECO:0000313" key="2">
    <source>
        <dbReference type="EMBL" id="KAJ8426029.1"/>
    </source>
</evidence>
<sequence>MAAEIGELPLELVGDPIHNNQWNMDSSMTTKVSSYALLFNPKDGAKLKYITTQSINSISCAKIEAKNVASEIQYWNSVVLCCLLGVNPPFEVIDGFSIDKVAFVRKGVSLVRFNNIEDRDAVISKGMFFFDKKPFLVKPWNENLHIDTASISRPVTALFGGITNKIDKPARDKTMLNYARMLFEVDLNSSFLETVEFINAKDMMIATG</sequence>
<dbReference type="PANTHER" id="PTHR31286:SF165">
    <property type="entry name" value="DUF4283 DOMAIN-CONTAINING PROTEIN"/>
    <property type="match status" value="1"/>
</dbReference>
<comment type="caution">
    <text evidence="2">The sequence shown here is derived from an EMBL/GenBank/DDBJ whole genome shotgun (WGS) entry which is preliminary data.</text>
</comment>